<dbReference type="Proteomes" id="UP001501721">
    <property type="component" value="Unassembled WGS sequence"/>
</dbReference>
<dbReference type="Pfam" id="PF10282">
    <property type="entry name" value="Lactonase"/>
    <property type="match status" value="1"/>
</dbReference>
<accession>A0ABP5YUP1</accession>
<evidence type="ECO:0000313" key="3">
    <source>
        <dbReference type="EMBL" id="GAA2485333.1"/>
    </source>
</evidence>
<gene>
    <name evidence="3" type="ORF">GCM10010422_33690</name>
</gene>
<dbReference type="InterPro" id="IPR011048">
    <property type="entry name" value="Haem_d1_sf"/>
</dbReference>
<dbReference type="SUPFAM" id="SSF51004">
    <property type="entry name" value="C-terminal (heme d1) domain of cytochrome cd1-nitrite reductase"/>
    <property type="match status" value="1"/>
</dbReference>
<dbReference type="InterPro" id="IPR050282">
    <property type="entry name" value="Cycloisomerase_2"/>
</dbReference>
<proteinExistence type="inferred from homology"/>
<name>A0ABP5YUP1_9ACTN</name>
<evidence type="ECO:0000313" key="4">
    <source>
        <dbReference type="Proteomes" id="UP001501721"/>
    </source>
</evidence>
<dbReference type="InterPro" id="IPR019405">
    <property type="entry name" value="Lactonase_7-beta_prop"/>
</dbReference>
<organism evidence="3 4">
    <name type="scientific">Streptomyces graminearus</name>
    <dbReference type="NCBI Taxonomy" id="284030"/>
    <lineage>
        <taxon>Bacteria</taxon>
        <taxon>Bacillati</taxon>
        <taxon>Actinomycetota</taxon>
        <taxon>Actinomycetes</taxon>
        <taxon>Kitasatosporales</taxon>
        <taxon>Streptomycetaceae</taxon>
        <taxon>Streptomyces</taxon>
    </lineage>
</organism>
<evidence type="ECO:0000256" key="2">
    <source>
        <dbReference type="SAM" id="MobiDB-lite"/>
    </source>
</evidence>
<feature type="compositionally biased region" description="Low complexity" evidence="2">
    <location>
        <begin position="1"/>
        <end position="13"/>
    </location>
</feature>
<dbReference type="Gene3D" id="2.130.10.10">
    <property type="entry name" value="YVTN repeat-like/Quinoprotein amine dehydrogenase"/>
    <property type="match status" value="1"/>
</dbReference>
<comment type="similarity">
    <text evidence="1">Belongs to the cycloisomerase 2 family.</text>
</comment>
<dbReference type="PANTHER" id="PTHR30344:SF1">
    <property type="entry name" value="6-PHOSPHOGLUCONOLACTONASE"/>
    <property type="match status" value="1"/>
</dbReference>
<dbReference type="PANTHER" id="PTHR30344">
    <property type="entry name" value="6-PHOSPHOGLUCONOLACTONASE-RELATED"/>
    <property type="match status" value="1"/>
</dbReference>
<dbReference type="InterPro" id="IPR015943">
    <property type="entry name" value="WD40/YVTN_repeat-like_dom_sf"/>
</dbReference>
<protein>
    <submittedName>
        <fullName evidence="3">Lactonase family protein</fullName>
    </submittedName>
</protein>
<comment type="caution">
    <text evidence="3">The sequence shown here is derived from an EMBL/GenBank/DDBJ whole genome shotgun (WGS) entry which is preliminary data.</text>
</comment>
<reference evidence="4" key="1">
    <citation type="journal article" date="2019" name="Int. J. Syst. Evol. Microbiol.">
        <title>The Global Catalogue of Microorganisms (GCM) 10K type strain sequencing project: providing services to taxonomists for standard genome sequencing and annotation.</title>
        <authorList>
            <consortium name="The Broad Institute Genomics Platform"/>
            <consortium name="The Broad Institute Genome Sequencing Center for Infectious Disease"/>
            <person name="Wu L."/>
            <person name="Ma J."/>
        </authorList>
    </citation>
    <scope>NUCLEOTIDE SEQUENCE [LARGE SCALE GENOMIC DNA]</scope>
    <source>
        <strain evidence="4">JCM 6923</strain>
    </source>
</reference>
<evidence type="ECO:0000256" key="1">
    <source>
        <dbReference type="ARBA" id="ARBA00005564"/>
    </source>
</evidence>
<sequence length="379" mass="38921">MGAGAAAVVAVPAPAAPPPDPARSGAPGRRPADREDGSRPLYVGTYTSVPGGGTGIGLASYDPESGLITGSGTLAGVPDPSYLAVHPDGRTLYAVDERQDGGVTAVRLADRQVLGTRSTGGAGPCHLSVHPSGRWLLSANYTSGSVAVHPIDGSGALGERTDLVTHTSPKPGPGQEGPHAHQFRTGPDGRHLLAVDLGTDTVYTYRLDSAKGTLTEVSQAHTRPGAGPRHLTFHPGGRHAYLANEVDDTVVVCAYDPAAGRLAIGEPQSTGATGDVTNYPAQLLVTADGRYAFLANRGHNSLARFAVEADGARLRLLGTVPVGGDFPRQIALSPDGRLLFAANQRSGTVTVFHVDADRGELRSAGEPFVSPVAVCALPL</sequence>
<dbReference type="EMBL" id="BAAATL010000014">
    <property type="protein sequence ID" value="GAA2485333.1"/>
    <property type="molecule type" value="Genomic_DNA"/>
</dbReference>
<feature type="region of interest" description="Disordered" evidence="2">
    <location>
        <begin position="1"/>
        <end position="42"/>
    </location>
</feature>
<keyword evidence="4" id="KW-1185">Reference proteome</keyword>